<evidence type="ECO:0000256" key="3">
    <source>
        <dbReference type="PROSITE-ProRule" id="PRU00266"/>
    </source>
</evidence>
<protein>
    <recommendedName>
        <fullName evidence="5">DRBM domain-containing protein</fullName>
    </recommendedName>
</protein>
<dbReference type="EMBL" id="KZ623381">
    <property type="protein sequence ID" value="RQO93518.1"/>
    <property type="molecule type" value="Genomic_DNA"/>
</dbReference>
<reference evidence="6" key="1">
    <citation type="journal article" date="2006" name="Science">
        <title>The genome of black cottonwood, Populus trichocarpa (Torr. &amp; Gray).</title>
        <authorList>
            <person name="Tuskan G.A."/>
            <person name="Difazio S."/>
            <person name="Jansson S."/>
            <person name="Bohlmann J."/>
            <person name="Grigoriev I."/>
            <person name="Hellsten U."/>
            <person name="Putnam N."/>
            <person name="Ralph S."/>
            <person name="Rombauts S."/>
            <person name="Salamov A."/>
            <person name="Schein J."/>
            <person name="Sterck L."/>
            <person name="Aerts A."/>
            <person name="Bhalerao R.R."/>
            <person name="Bhalerao R.P."/>
            <person name="Blaudez D."/>
            <person name="Boerjan W."/>
            <person name="Brun A."/>
            <person name="Brunner A."/>
            <person name="Busov V."/>
            <person name="Campbell M."/>
            <person name="Carlson J."/>
            <person name="Chalot M."/>
            <person name="Chapman J."/>
            <person name="Chen G.L."/>
            <person name="Cooper D."/>
            <person name="Coutinho P.M."/>
            <person name="Couturier J."/>
            <person name="Covert S."/>
            <person name="Cronk Q."/>
            <person name="Cunningham R."/>
            <person name="Davis J."/>
            <person name="Degroeve S."/>
            <person name="Dejardin A."/>
            <person name="Depamphilis C."/>
            <person name="Detter J."/>
            <person name="Dirks B."/>
            <person name="Dubchak I."/>
            <person name="Duplessis S."/>
            <person name="Ehlting J."/>
            <person name="Ellis B."/>
            <person name="Gendler K."/>
            <person name="Goodstein D."/>
            <person name="Gribskov M."/>
            <person name="Grimwood J."/>
            <person name="Groover A."/>
            <person name="Gunter L."/>
            <person name="Hamberger B."/>
            <person name="Heinze B."/>
            <person name="Helariutta Y."/>
            <person name="Henrissat B."/>
            <person name="Holligan D."/>
            <person name="Holt R."/>
            <person name="Huang W."/>
            <person name="Islam-Faridi N."/>
            <person name="Jones S."/>
            <person name="Jones-Rhoades M."/>
            <person name="Jorgensen R."/>
            <person name="Joshi C."/>
            <person name="Kangasjarvi J."/>
            <person name="Karlsson J."/>
            <person name="Kelleher C."/>
            <person name="Kirkpatrick R."/>
            <person name="Kirst M."/>
            <person name="Kohler A."/>
            <person name="Kalluri U."/>
            <person name="Larimer F."/>
            <person name="Leebens-Mack J."/>
            <person name="Leple J.C."/>
            <person name="Locascio P."/>
            <person name="Lou Y."/>
            <person name="Lucas S."/>
            <person name="Martin F."/>
            <person name="Montanini B."/>
            <person name="Napoli C."/>
            <person name="Nelson D.R."/>
            <person name="Nelson C."/>
            <person name="Nieminen K."/>
            <person name="Nilsson O."/>
            <person name="Pereda V."/>
            <person name="Peter G."/>
            <person name="Philippe R."/>
            <person name="Pilate G."/>
            <person name="Poliakov A."/>
            <person name="Razumovskaya J."/>
            <person name="Richardson P."/>
            <person name="Rinaldi C."/>
            <person name="Ritland K."/>
            <person name="Rouze P."/>
            <person name="Ryaboy D."/>
            <person name="Schmutz J."/>
            <person name="Schrader J."/>
            <person name="Segerman B."/>
            <person name="Shin H."/>
            <person name="Siddiqui A."/>
            <person name="Sterky F."/>
            <person name="Terry A."/>
            <person name="Tsai C.J."/>
            <person name="Uberbacher E."/>
            <person name="Unneberg P."/>
            <person name="Vahala J."/>
            <person name="Wall K."/>
            <person name="Wessler S."/>
            <person name="Yang G."/>
            <person name="Yin T."/>
            <person name="Douglas C."/>
            <person name="Marra M."/>
            <person name="Sandberg G."/>
            <person name="Van de Peer Y."/>
            <person name="Rokhsar D."/>
        </authorList>
    </citation>
    <scope>NUCLEOTIDE SEQUENCE [LARGE SCALE GENOMIC DNA]</scope>
    <source>
        <strain evidence="6">Nisqually-1</strain>
    </source>
</reference>
<evidence type="ECO:0000313" key="6">
    <source>
        <dbReference type="EMBL" id="RQO93518.1"/>
    </source>
</evidence>
<feature type="domain" description="DRBM" evidence="5">
    <location>
        <begin position="7"/>
        <end position="76"/>
    </location>
</feature>
<evidence type="ECO:0000256" key="2">
    <source>
        <dbReference type="ARBA" id="ARBA00022884"/>
    </source>
</evidence>
<dbReference type="PANTHER" id="PTHR46031">
    <property type="match status" value="1"/>
</dbReference>
<dbReference type="PROSITE" id="PS50137">
    <property type="entry name" value="DS_RBD"/>
    <property type="match status" value="1"/>
</dbReference>
<dbReference type="InterPro" id="IPR014720">
    <property type="entry name" value="dsRBD_dom"/>
</dbReference>
<accession>A0A3N7GNA5</accession>
<dbReference type="PANTHER" id="PTHR46031:SF16">
    <property type="entry name" value="DOUBLE-STRANDED RNA-BINDING PROTEIN 4"/>
    <property type="match status" value="1"/>
</dbReference>
<keyword evidence="2 3" id="KW-0694">RNA-binding</keyword>
<gene>
    <name evidence="6" type="ORF">POPTR_T070700</name>
</gene>
<dbReference type="GO" id="GO:0003723">
    <property type="term" value="F:RNA binding"/>
    <property type="evidence" value="ECO:0007669"/>
    <property type="project" value="UniProtKB-UniRule"/>
</dbReference>
<evidence type="ECO:0000259" key="5">
    <source>
        <dbReference type="PROSITE" id="PS50137"/>
    </source>
</evidence>
<reference evidence="6" key="2">
    <citation type="submission" date="2017-07" db="EMBL/GenBank/DDBJ databases">
        <title>WGS assembly of Populus trichocarpa.</title>
        <authorList>
            <person name="Tuskan G."/>
            <person name="Difazio S."/>
            <person name="Jansson S."/>
            <person name="Bohlmann J."/>
            <person name="Grigoriev I."/>
            <person name="Hellsten U."/>
            <person name="Putnam N."/>
            <person name="Ralph S."/>
            <person name="Rombauts S."/>
            <person name="Salamov A."/>
            <person name="Schein J."/>
            <person name="Sterck L."/>
            <person name="Aerts A."/>
            <person name="Bhalerao R."/>
            <person name="Bhalerao R."/>
            <person name="Blaudez D."/>
            <person name="Boerjan W."/>
            <person name="Brun A."/>
            <person name="Brunner A."/>
            <person name="Busov V."/>
            <person name="Campbell M."/>
            <person name="Carlson J."/>
            <person name="Chalot M."/>
            <person name="Chapman J."/>
            <person name="Chen G."/>
            <person name="Cooper D."/>
            <person name="Coutinho P."/>
            <person name="Couturier J."/>
            <person name="Covert S."/>
            <person name="Cronk Q."/>
            <person name="Cunningham R."/>
            <person name="Davis J."/>
            <person name="Degroeve S."/>
            <person name="Dejardin A."/>
            <person name="Depamphilis C."/>
            <person name="Detter J."/>
            <person name="Dirks B."/>
            <person name="Dubchak I."/>
            <person name="Duplessis S."/>
            <person name="Ehlting J."/>
            <person name="Ellis B."/>
            <person name="Gendler K."/>
            <person name="Goodstein D."/>
            <person name="Gribskov M."/>
            <person name="Grimwood J."/>
            <person name="Groover A."/>
            <person name="Gunter L."/>
            <person name="Hamberger B."/>
            <person name="Heinze B."/>
            <person name="Helariutta Y."/>
            <person name="Henrissat B."/>
            <person name="Holligan D."/>
            <person name="Holt R."/>
            <person name="Huang W."/>
            <person name="Islam-Faridi N."/>
            <person name="Jones S."/>
            <person name="Jones-Rhoades M."/>
            <person name="Jorgensen R."/>
            <person name="Joshi C."/>
            <person name="Kangasjarvi J."/>
            <person name="Karlsson J."/>
            <person name="Kelleher C."/>
            <person name="Kirkpatrick R."/>
            <person name="Kirst M."/>
            <person name="Kohler A."/>
            <person name="Kalluri U."/>
            <person name="Larimer F."/>
            <person name="Leebens-Mack J."/>
            <person name="Leple J."/>
            <person name="Locascio P."/>
            <person name="Lou Y."/>
            <person name="Lucas S."/>
            <person name="Martin F."/>
            <person name="Montanini B."/>
            <person name="Napoli C."/>
            <person name="Nelson D."/>
            <person name="Nelson C."/>
            <person name="Nieminen K."/>
            <person name="Nilsson O."/>
            <person name="Pereda V."/>
            <person name="Peter G."/>
            <person name="Philippe R."/>
            <person name="Pilate G."/>
            <person name="Poliakov A."/>
            <person name="Razumovskaya J."/>
            <person name="Richardson P."/>
            <person name="Rinaldi C."/>
            <person name="Ritland K."/>
            <person name="Rouze P."/>
            <person name="Ryaboy D."/>
            <person name="Schmutz J."/>
            <person name="Schrader J."/>
            <person name="Segerman B."/>
            <person name="Shin H."/>
            <person name="Siddiqui A."/>
            <person name="Sterky F."/>
            <person name="Terry A."/>
            <person name="Tsai C."/>
            <person name="Uberbacher E."/>
            <person name="Unneberg P."/>
            <person name="Vahala J."/>
            <person name="Wall K."/>
            <person name="Wessler S."/>
            <person name="Yang G."/>
            <person name="Yin T."/>
            <person name="Douglas C."/>
            <person name="Marra M."/>
            <person name="Sandberg G."/>
            <person name="Van De Peer Y."/>
            <person name="Rokhsar D."/>
        </authorList>
    </citation>
    <scope>NUCLEOTIDE SEQUENCE</scope>
    <source>
        <strain evidence="6">Nisqually-1</strain>
    </source>
</reference>
<feature type="region of interest" description="Disordered" evidence="4">
    <location>
        <begin position="54"/>
        <end position="82"/>
    </location>
</feature>
<keyword evidence="1" id="KW-0677">Repeat</keyword>
<dbReference type="Gene3D" id="3.30.160.20">
    <property type="match status" value="2"/>
</dbReference>
<proteinExistence type="predicted"/>
<organism evidence="6">
    <name type="scientific">Populus trichocarpa</name>
    <name type="common">Western balsam poplar</name>
    <name type="synonym">Populus balsamifera subsp. trichocarpa</name>
    <dbReference type="NCBI Taxonomy" id="3694"/>
    <lineage>
        <taxon>Eukaryota</taxon>
        <taxon>Viridiplantae</taxon>
        <taxon>Streptophyta</taxon>
        <taxon>Embryophyta</taxon>
        <taxon>Tracheophyta</taxon>
        <taxon>Spermatophyta</taxon>
        <taxon>Magnoliopsida</taxon>
        <taxon>eudicotyledons</taxon>
        <taxon>Gunneridae</taxon>
        <taxon>Pentapetalae</taxon>
        <taxon>rosids</taxon>
        <taxon>fabids</taxon>
        <taxon>Malpighiales</taxon>
        <taxon>Salicaceae</taxon>
        <taxon>Saliceae</taxon>
        <taxon>Populus</taxon>
    </lineage>
</organism>
<dbReference type="SMART" id="SM00358">
    <property type="entry name" value="DSRM"/>
    <property type="match status" value="2"/>
</dbReference>
<name>A0A3N7GNA5_POPTR</name>
<evidence type="ECO:0000256" key="4">
    <source>
        <dbReference type="SAM" id="MobiDB-lite"/>
    </source>
</evidence>
<evidence type="ECO:0000256" key="1">
    <source>
        <dbReference type="ARBA" id="ARBA00022737"/>
    </source>
</evidence>
<dbReference type="STRING" id="3694.A0A3N7GNA5"/>
<dbReference type="AlphaFoldDB" id="A0A3N7GNA5"/>
<sequence length="156" mass="17735">MNNKRVMYKSKLQQLSQQRGWEIPTSEVTKEGQEHSPLFYATVTVDATLFSTPLPSSSSKEAQNAAAKQAHNYFSDHSRASSSSPLNGMLHLFKNQLQTYAQKRNFSLPVYSCERMGPPHAIRFKCKFTINGQTYESREYFPTLSKAEKVVVFFLG</sequence>
<dbReference type="InParanoid" id="A0A3N7GNA5"/>
<dbReference type="SUPFAM" id="SSF54768">
    <property type="entry name" value="dsRNA-binding domain-like"/>
    <property type="match status" value="2"/>
</dbReference>
<dbReference type="Pfam" id="PF00035">
    <property type="entry name" value="dsrm"/>
    <property type="match status" value="2"/>
</dbReference>